<evidence type="ECO:0000313" key="5">
    <source>
        <dbReference type="Proteomes" id="UP001596328"/>
    </source>
</evidence>
<keyword evidence="2 4" id="KW-0378">Hydrolase</keyword>
<dbReference type="InterPro" id="IPR000086">
    <property type="entry name" value="NUDIX_hydrolase_dom"/>
</dbReference>
<organism evidence="4 5">
    <name type="scientific">Halobium palmae</name>
    <dbReference type="NCBI Taxonomy" id="1776492"/>
    <lineage>
        <taxon>Archaea</taxon>
        <taxon>Methanobacteriati</taxon>
        <taxon>Methanobacteriota</taxon>
        <taxon>Stenosarchaea group</taxon>
        <taxon>Halobacteria</taxon>
        <taxon>Halobacteriales</taxon>
        <taxon>Haloferacaceae</taxon>
        <taxon>Halobium</taxon>
    </lineage>
</organism>
<protein>
    <submittedName>
        <fullName evidence="4">NUDIX hydrolase</fullName>
    </submittedName>
</protein>
<proteinExistence type="predicted"/>
<dbReference type="PRINTS" id="PR00502">
    <property type="entry name" value="NUDIXFAMILY"/>
</dbReference>
<dbReference type="EMBL" id="JBHSWU010000262">
    <property type="protein sequence ID" value="MFC6724728.1"/>
    <property type="molecule type" value="Genomic_DNA"/>
</dbReference>
<sequence length="177" mass="19516">MADANEVSVADPHDRYDDLLTVSDEESVDAETFETMTENEAFTAGWVAAGVVHDDADRLLLALEGGTDDERWVAPGGSVKPGESLSEALVREVREETGVEVDPVRPRAVAEHAIVHGDDRLSFRVVLFEARAETTAVGDDLGEPGEAIEDAGWFEELPDRVFERELLERVLRRVRSE</sequence>
<dbReference type="SUPFAM" id="SSF55811">
    <property type="entry name" value="Nudix"/>
    <property type="match status" value="1"/>
</dbReference>
<comment type="cofactor">
    <cofactor evidence="1">
        <name>Mg(2+)</name>
        <dbReference type="ChEBI" id="CHEBI:18420"/>
    </cofactor>
</comment>
<evidence type="ECO:0000256" key="1">
    <source>
        <dbReference type="ARBA" id="ARBA00001946"/>
    </source>
</evidence>
<dbReference type="PANTHER" id="PTHR43046:SF16">
    <property type="entry name" value="ADP-RIBOSE PYROPHOSPHATASE YJHB-RELATED"/>
    <property type="match status" value="1"/>
</dbReference>
<dbReference type="Proteomes" id="UP001596328">
    <property type="component" value="Unassembled WGS sequence"/>
</dbReference>
<dbReference type="PROSITE" id="PS00893">
    <property type="entry name" value="NUDIX_BOX"/>
    <property type="match status" value="1"/>
</dbReference>
<dbReference type="InterPro" id="IPR020476">
    <property type="entry name" value="Nudix_hydrolase"/>
</dbReference>
<comment type="caution">
    <text evidence="4">The sequence shown here is derived from an EMBL/GenBank/DDBJ whole genome shotgun (WGS) entry which is preliminary data.</text>
</comment>
<dbReference type="Pfam" id="PF00293">
    <property type="entry name" value="NUDIX"/>
    <property type="match status" value="1"/>
</dbReference>
<keyword evidence="5" id="KW-1185">Reference proteome</keyword>
<dbReference type="CDD" id="cd02883">
    <property type="entry name" value="NUDIX_Hydrolase"/>
    <property type="match status" value="1"/>
</dbReference>
<dbReference type="PANTHER" id="PTHR43046">
    <property type="entry name" value="GDP-MANNOSE MANNOSYL HYDROLASE"/>
    <property type="match status" value="1"/>
</dbReference>
<evidence type="ECO:0000313" key="4">
    <source>
        <dbReference type="EMBL" id="MFC6724728.1"/>
    </source>
</evidence>
<feature type="domain" description="Nudix hydrolase" evidence="3">
    <location>
        <begin position="43"/>
        <end position="177"/>
    </location>
</feature>
<gene>
    <name evidence="4" type="ORF">ACFQE1_10140</name>
</gene>
<dbReference type="GO" id="GO:0016787">
    <property type="term" value="F:hydrolase activity"/>
    <property type="evidence" value="ECO:0007669"/>
    <property type="project" value="UniProtKB-KW"/>
</dbReference>
<dbReference type="InterPro" id="IPR020084">
    <property type="entry name" value="NUDIX_hydrolase_CS"/>
</dbReference>
<dbReference type="Gene3D" id="3.90.79.10">
    <property type="entry name" value="Nucleoside Triphosphate Pyrophosphohydrolase"/>
    <property type="match status" value="1"/>
</dbReference>
<dbReference type="PROSITE" id="PS51462">
    <property type="entry name" value="NUDIX"/>
    <property type="match status" value="1"/>
</dbReference>
<dbReference type="InterPro" id="IPR015797">
    <property type="entry name" value="NUDIX_hydrolase-like_dom_sf"/>
</dbReference>
<reference evidence="4 5" key="1">
    <citation type="journal article" date="2019" name="Int. J. Syst. Evol. Microbiol.">
        <title>The Global Catalogue of Microorganisms (GCM) 10K type strain sequencing project: providing services to taxonomists for standard genome sequencing and annotation.</title>
        <authorList>
            <consortium name="The Broad Institute Genomics Platform"/>
            <consortium name="The Broad Institute Genome Sequencing Center for Infectious Disease"/>
            <person name="Wu L."/>
            <person name="Ma J."/>
        </authorList>
    </citation>
    <scope>NUCLEOTIDE SEQUENCE [LARGE SCALE GENOMIC DNA]</scope>
    <source>
        <strain evidence="4 5">NBRC 111368</strain>
    </source>
</reference>
<evidence type="ECO:0000259" key="3">
    <source>
        <dbReference type="PROSITE" id="PS51462"/>
    </source>
</evidence>
<evidence type="ECO:0000256" key="2">
    <source>
        <dbReference type="ARBA" id="ARBA00022801"/>
    </source>
</evidence>
<dbReference type="AlphaFoldDB" id="A0ABD5S0D7"/>
<accession>A0ABD5S0D7</accession>
<name>A0ABD5S0D7_9EURY</name>